<evidence type="ECO:0000313" key="6">
    <source>
        <dbReference type="EMBL" id="KAH0818423.1"/>
    </source>
</evidence>
<dbReference type="Pfam" id="PF03564">
    <property type="entry name" value="DUF1759"/>
    <property type="match status" value="1"/>
</dbReference>
<name>A0A8J6LGE0_TENMO</name>
<dbReference type="SUPFAM" id="SSF56219">
    <property type="entry name" value="DNase I-like"/>
    <property type="match status" value="1"/>
</dbReference>
<dbReference type="GO" id="GO:0003676">
    <property type="term" value="F:nucleic acid binding"/>
    <property type="evidence" value="ECO:0007669"/>
    <property type="project" value="InterPro"/>
</dbReference>
<dbReference type="Gene3D" id="4.10.60.10">
    <property type="entry name" value="Zinc finger, CCHC-type"/>
    <property type="match status" value="1"/>
</dbReference>
<gene>
    <name evidence="6" type="ORF">GEV33_004368</name>
</gene>
<dbReference type="InterPro" id="IPR036397">
    <property type="entry name" value="RNaseH_sf"/>
</dbReference>
<evidence type="ECO:0000256" key="2">
    <source>
        <dbReference type="ARBA" id="ARBA00022695"/>
    </source>
</evidence>
<dbReference type="PROSITE" id="PS00141">
    <property type="entry name" value="ASP_PROTEASE"/>
    <property type="match status" value="1"/>
</dbReference>
<dbReference type="GO" id="GO:0006508">
    <property type="term" value="P:proteolysis"/>
    <property type="evidence" value="ECO:0007669"/>
    <property type="project" value="InterPro"/>
</dbReference>
<reference evidence="6" key="2">
    <citation type="submission" date="2021-08" db="EMBL/GenBank/DDBJ databases">
        <authorList>
            <person name="Eriksson T."/>
        </authorList>
    </citation>
    <scope>NUCLEOTIDE SEQUENCE</scope>
    <source>
        <strain evidence="6">Stoneville</strain>
        <tissue evidence="6">Whole head</tissue>
    </source>
</reference>
<dbReference type="GO" id="GO:0004190">
    <property type="term" value="F:aspartic-type endopeptidase activity"/>
    <property type="evidence" value="ECO:0007669"/>
    <property type="project" value="InterPro"/>
</dbReference>
<dbReference type="InterPro" id="IPR040676">
    <property type="entry name" value="DUF5641"/>
</dbReference>
<evidence type="ECO:0000259" key="5">
    <source>
        <dbReference type="PROSITE" id="PS50878"/>
    </source>
</evidence>
<dbReference type="GO" id="GO:0008270">
    <property type="term" value="F:zinc ion binding"/>
    <property type="evidence" value="ECO:0007669"/>
    <property type="project" value="InterPro"/>
</dbReference>
<dbReference type="Pfam" id="PF00078">
    <property type="entry name" value="RVT_1"/>
    <property type="match status" value="1"/>
</dbReference>
<keyword evidence="7" id="KW-1185">Reference proteome</keyword>
<dbReference type="InterPro" id="IPR041588">
    <property type="entry name" value="Integrase_H2C2"/>
</dbReference>
<feature type="compositionally biased region" description="Basic and acidic residues" evidence="4">
    <location>
        <begin position="31"/>
        <end position="42"/>
    </location>
</feature>
<proteinExistence type="predicted"/>
<dbReference type="Gene3D" id="3.60.10.10">
    <property type="entry name" value="Endonuclease/exonuclease/phosphatase"/>
    <property type="match status" value="1"/>
</dbReference>
<dbReference type="InterPro" id="IPR001969">
    <property type="entry name" value="Aspartic_peptidase_AS"/>
</dbReference>
<dbReference type="PANTHER" id="PTHR47331">
    <property type="entry name" value="PHD-TYPE DOMAIN-CONTAINING PROTEIN"/>
    <property type="match status" value="1"/>
</dbReference>
<dbReference type="InterPro" id="IPR036691">
    <property type="entry name" value="Endo/exonu/phosph_ase_sf"/>
</dbReference>
<dbReference type="Gene3D" id="3.30.420.10">
    <property type="entry name" value="Ribonuclease H-like superfamily/Ribonuclease H"/>
    <property type="match status" value="1"/>
</dbReference>
<organism evidence="6 7">
    <name type="scientific">Tenebrio molitor</name>
    <name type="common">Yellow mealworm beetle</name>
    <dbReference type="NCBI Taxonomy" id="7067"/>
    <lineage>
        <taxon>Eukaryota</taxon>
        <taxon>Metazoa</taxon>
        <taxon>Ecdysozoa</taxon>
        <taxon>Arthropoda</taxon>
        <taxon>Hexapoda</taxon>
        <taxon>Insecta</taxon>
        <taxon>Pterygota</taxon>
        <taxon>Neoptera</taxon>
        <taxon>Endopterygota</taxon>
        <taxon>Coleoptera</taxon>
        <taxon>Polyphaga</taxon>
        <taxon>Cucujiformia</taxon>
        <taxon>Tenebrionidae</taxon>
        <taxon>Tenebrio</taxon>
    </lineage>
</organism>
<accession>A0A8J6LGE0</accession>
<dbReference type="Pfam" id="PF17921">
    <property type="entry name" value="Integrase_H2C2"/>
    <property type="match status" value="1"/>
</dbReference>
<dbReference type="SUPFAM" id="SSF53098">
    <property type="entry name" value="Ribonuclease H-like"/>
    <property type="match status" value="1"/>
</dbReference>
<dbReference type="SMART" id="SM00343">
    <property type="entry name" value="ZnF_C2HC"/>
    <property type="match status" value="3"/>
</dbReference>
<dbReference type="Pfam" id="PF05380">
    <property type="entry name" value="Peptidase_A17"/>
    <property type="match status" value="1"/>
</dbReference>
<dbReference type="InterPro" id="IPR001878">
    <property type="entry name" value="Znf_CCHC"/>
</dbReference>
<dbReference type="InterPro" id="IPR012337">
    <property type="entry name" value="RNaseH-like_sf"/>
</dbReference>
<dbReference type="GO" id="GO:0042575">
    <property type="term" value="C:DNA polymerase complex"/>
    <property type="evidence" value="ECO:0007669"/>
    <property type="project" value="UniProtKB-ARBA"/>
</dbReference>
<feature type="region of interest" description="Disordered" evidence="4">
    <location>
        <begin position="1683"/>
        <end position="1727"/>
    </location>
</feature>
<dbReference type="InterPro" id="IPR005312">
    <property type="entry name" value="DUF1759"/>
</dbReference>
<keyword evidence="3" id="KW-0695">RNA-directed DNA polymerase</keyword>
<reference evidence="6" key="1">
    <citation type="journal article" date="2020" name="J Insects Food Feed">
        <title>The yellow mealworm (Tenebrio molitor) genome: a resource for the emerging insects as food and feed industry.</title>
        <authorList>
            <person name="Eriksson T."/>
            <person name="Andere A."/>
            <person name="Kelstrup H."/>
            <person name="Emery V."/>
            <person name="Picard C."/>
        </authorList>
    </citation>
    <scope>NUCLEOTIDE SEQUENCE</scope>
    <source>
        <strain evidence="6">Stoneville</strain>
        <tissue evidence="6">Whole head</tissue>
    </source>
</reference>
<feature type="compositionally biased region" description="Polar residues" evidence="4">
    <location>
        <begin position="1703"/>
        <end position="1721"/>
    </location>
</feature>
<comment type="caution">
    <text evidence="6">The sequence shown here is derived from an EMBL/GenBank/DDBJ whole genome shotgun (WGS) entry which is preliminary data.</text>
</comment>
<dbReference type="Proteomes" id="UP000719412">
    <property type="component" value="Unassembled WGS sequence"/>
</dbReference>
<dbReference type="GO" id="GO:0003964">
    <property type="term" value="F:RNA-directed DNA polymerase activity"/>
    <property type="evidence" value="ECO:0007669"/>
    <property type="project" value="UniProtKB-KW"/>
</dbReference>
<protein>
    <recommendedName>
        <fullName evidence="5">Reverse transcriptase domain-containing protein</fullName>
    </recommendedName>
</protein>
<dbReference type="InterPro" id="IPR000477">
    <property type="entry name" value="RT_dom"/>
</dbReference>
<evidence type="ECO:0000256" key="4">
    <source>
        <dbReference type="SAM" id="MobiDB-lite"/>
    </source>
</evidence>
<dbReference type="PANTHER" id="PTHR47331:SF1">
    <property type="entry name" value="GAG-LIKE PROTEIN"/>
    <property type="match status" value="1"/>
</dbReference>
<feature type="region of interest" description="Disordered" evidence="4">
    <location>
        <begin position="1"/>
        <end position="42"/>
    </location>
</feature>
<dbReference type="Pfam" id="PF18701">
    <property type="entry name" value="DUF5641"/>
    <property type="match status" value="1"/>
</dbReference>
<sequence length="3390" mass="381675">MSTINTRRGTLKTDETEVPADSATSSRRNKNKEEQPPLDRPVEYLEDEPNIADMLQQAVPTFSSILKTSTQTNATSLQAPAAAPAPKYKVIVKQAQNCKGVKTSLDTKKILTSKTRRELGIQAQRIVLCRDTSVRIESRCPSILQLGESAELRKLKLTAQPTTKTWPKIQIFDIRDTLTQEQVIEILTEQNMPDTVPETFTRKLFKHGTKHGPGLTSWVVEIHPAVRLHLMKTARIFSSWTSHRIRDFVMVTRCYLCQGFGHIAKHCASNKFCGYCASTDHESRNCRHKDDASQHKCVNCLRFSMKENCHHTASNECPIYKNSAAPQHTKPALLPDCRRETRTQRNCRQQLLQNKTLPFPRRDKAQRQRTCGLYRRFQSTLTDRNQKNRSRLCQPRRNQIYIKILYSPQSQQSTHNARTRGPVPTVQLLRTNPPGKRPIMTIQPTTSTVTTRRNTISAEVNVAAQLGTPAQFGDTDMRDPRSTTLLALDLIQIGLNNLLCSDLATSPVSQGTPLDETKLEEIVKNAVAAQLANSTFKITVVPESGCPGINTAEDTKRLLQTRPPRDYGIRVDKIVTLKDNAILLESRCDSVLQLADSKVLKDLKLKAVPIKKRWPRMLISDNLPDSVPENFIGKIFKQNRRTKGTLNRAPLQGPQTLSLRFTQPLADFICRRDAYIPHGGPTTYVISWKNCNSPTACDYCSSTEHDSNACRHPVPRTLSTTQQLTCAQYTNIGYKTSLMQHYTTLMDRHGIIQINLQKSRTATNGLVAHMLDNNISLALIQEPYVFQHGSAFKIPHLNGLQLAAVTSVKFLSAIIFNKDYLQPLFVPQLSTDRIVVITAQIRETIVYFASVYLPPSVDIRSEIPTIQQLVEATAGSRLVIGGDFNTRGQSYIDITLTTPFATPNISNWQVSNSLITSDHNAISYTFTNDPAISTATTTAPKQAIDYSRVTPEHVAETLQDWNSEFDRTFPALSNPETIDQAVNYLYSTSRTCVAAKAVRRKRFAHRPDWWTDEKSWDLFVQRDLTDNSWGVTYRLAAEKFHKARVLSCFSREDNSATLTPQDTLEYLLHKLLPDDDPSTNTHLQQNAQRDFTALEPLPHEAAPFTEDDVNRLIHEIKPNKAPGTDRLIKLLHPWTGRSLLRIYNACWSRGYFPQAWKRGNLVVLLKDPSGDAAPLPTLCCHIKPQKYVITIFVDIRGAFDNVWWPGLLSTLRDRHLPHEFLAIIKSYLTDRTVLFTQGDVTTQKRITKGCPHGSLLGPTLWNFLLDPLLNAEWPGGTKVVAYADDLAIIVAHDSRQTLKTIAQQALDLVTNWATENKFKLSTEKTVFMVHKSPPRVHQRDIRLLLYDALVKRVNNQRYLGLIIDPKFNFELNAAYATQRARSITLGLRRRAARHWGQSAPAALRTIYRGAILPILTYASSVWINKLTRTEVQRKYLSLYGNFARLLTSSYVSVSTDAASVLAGLLPTDLEVDRANTLRALKRGQASLFQGELITPDMFDSTAHAGVYLQLRAEDIWQSRWDNTTNGRVTHPLFPAVTTELAALPKLDFVRTQVLTGHGEFGCHLHRIGKEESDTCDICPGATDDPIHRILECPKYLAAQELIHEEIRAWPPQLTMIPALCNGQIFVELATATPSTIDIEPDLRVSFAKYCATCATRSSVAILSASTKYHQFLREEFLYPGYKESEGTQSSFQSSSARSRDPGNDSTASTRPAEYTASSSCTKKGVHSSWPNISIGRSQQLAEYIYRASTVAGRGSLLRAAAPLLQEITPSGQLLQEITPSGHLLHSGPHLVVNFSKEITPGGHLLHSGQHLVVTFSKRSHLVVIFSKGAPLVVIFSKRTPLEVIFSKRSHLVVIFYTAEHTWCSSSPRDHTWWSSSPQRTTPSGHLLQSRPHLVVTSRVTYAFYGVCRAKQAKLITRLTKSPQTVAESLNYDDPREVIEAIDRGLETLANNWEDFRTNHRRLEDEPGIESTTYFANDDYKVANLAYVKGAGKIKALRPQPSRSPQVEDMSFFRDMTRESLPPLPRIELPTFSGVYSEWESFRDAFTTAVYLKQSLKGPAARIKEVCQRYTNSRMLAHAHLVELFDMQAQTKSSPVNMLSILDRTREEVRALEALGCPTQHWDDILVFMTLRRLDSPTRLEWQQDLTNSDKQKKLVDSACTPALPTFQQLELFLDHRIRALEMSMVESEPMQSVPNYRSVPVKARVHAVGAASGSPGEQAAPRSDKRTCPLCKEEHAIFRCETFKGRSAKERREQVYRLRLSLNCLGNHRVRDCRSTFACHTCAQKHHTLLHDCYKRPDPPKRAPESDPSASGNMVRPLHLNRVVLLAIAQVIVCTPTRKQTQTQALLDSGSEITLIAEHVIHQLQLPRMSSSLNICEIGETAAVSARFQTDIFVKSRVDPEAQYTLTAMILPKLTGRLPRQHIAPVGMLPIDSDKLADPYYFREAKIEEAHPNKWSRKTLLSVGSLLVLSLHRRRQRRNSIAAGRPKKSQYPNNRSLPRMRSARNTFARRIVETWTVASWFVCPVVLMYSSLVTTIARLVPDPCELLNAGSYENPYSKERTRPFSLSTRSWDTCQLFHPPLQTNPVGIFCTMQYNNRARVMFRQILVHPDDQDLQRILWNSREPGTAIDFRLQTVTYGTARAPFLAIRTLRELASLERDNLPLGAASLYVDDILSGADTLPEALRRRDELIELLARGKFELGKWAANHRSLLPFGTTEAAASSTQPVLPGQPAKMLGVMWSPASDEFLFEFTPPDPGGRPITKRVVLSWISRIFDPLGWIGPIVVRAKIFLQDLWLSHTGWDEPISRPMLRCWREWTSLSTDTSGVELHVFCDASTRAYAAALYTVTVPQLELCAAQLGVHLLLHVLKENRFSKCPITAWSDSQVALAWIHGHPSRWKTFVANHVSYIQTSLTSLRWRYVPSSDNAADGPPLLSQSEGYWPKNVLQDVTSPGEEAPRPLLSNVVRIDEEPWPLLSRRCRSRDAPDLSRVAEIRDAKLRLIRREQRRCYPDELSSLRNQGSVCRRSSLLKLYPVLDPAGTMLVGGRLAHSHVPYSERHPPILPKTSPLAELFIRNAHAAMLHASATLTTSFLLRQVWIPAAQSTVKKFIRSCVPCLDYAGPIMCHTTAGRGHKSYKAYIALFVCMATKAVHLEVVSDLTTTAFLLAYRRFVSRRGLCAEVYSDNGTTFVGADAELRRLFQSASDLYKDVAATLAQDRTTWSFNNRMQVFTAVVNRSNSRPLTPLFSDASDITALTPAHFLVGSTLGLVPEPPIDEEPSRIIVRWRQVQQAQQCFWRRWSLQYLNHLQQRSRWRNATANFAVGQLVLVLDHRCPPAKWILGRVTATHPGADGLVRVVTVRTANSEYRRPITKLSPLPLEPAADGGQQPLPAP</sequence>
<dbReference type="EMBL" id="JABDTM020017720">
    <property type="protein sequence ID" value="KAH0818423.1"/>
    <property type="molecule type" value="Genomic_DNA"/>
</dbReference>
<dbReference type="InterPro" id="IPR043502">
    <property type="entry name" value="DNA/RNA_pol_sf"/>
</dbReference>
<feature type="region of interest" description="Disordered" evidence="4">
    <location>
        <begin position="2477"/>
        <end position="2498"/>
    </location>
</feature>
<dbReference type="SUPFAM" id="SSF56672">
    <property type="entry name" value="DNA/RNA polymerases"/>
    <property type="match status" value="1"/>
</dbReference>
<evidence type="ECO:0000256" key="1">
    <source>
        <dbReference type="ARBA" id="ARBA00022679"/>
    </source>
</evidence>
<keyword evidence="1" id="KW-0808">Transferase</keyword>
<feature type="domain" description="Reverse transcriptase" evidence="5">
    <location>
        <begin position="1083"/>
        <end position="1363"/>
    </location>
</feature>
<evidence type="ECO:0000313" key="7">
    <source>
        <dbReference type="Proteomes" id="UP000719412"/>
    </source>
</evidence>
<dbReference type="PROSITE" id="PS50878">
    <property type="entry name" value="RT_POL"/>
    <property type="match status" value="1"/>
</dbReference>
<dbReference type="InterPro" id="IPR008042">
    <property type="entry name" value="Retrotrans_Pao"/>
</dbReference>
<evidence type="ECO:0000256" key="3">
    <source>
        <dbReference type="ARBA" id="ARBA00022918"/>
    </source>
</evidence>
<keyword evidence="2" id="KW-0548">Nucleotidyltransferase</keyword>